<dbReference type="GO" id="GO:0005829">
    <property type="term" value="C:cytosol"/>
    <property type="evidence" value="ECO:0007669"/>
    <property type="project" value="TreeGrafter"/>
</dbReference>
<dbReference type="Proteomes" id="UP000295252">
    <property type="component" value="Chromosome X"/>
</dbReference>
<dbReference type="InterPro" id="IPR013083">
    <property type="entry name" value="Znf_RING/FYVE/PHD"/>
</dbReference>
<evidence type="ECO:0000256" key="7">
    <source>
        <dbReference type="ARBA" id="ARBA00022833"/>
    </source>
</evidence>
<dbReference type="EC" id="2.3.2.27" evidence="2"/>
<comment type="catalytic activity">
    <reaction evidence="1">
        <text>S-ubiquitinyl-[E2 ubiquitin-conjugating enzyme]-L-cysteine + [acceptor protein]-L-lysine = [E2 ubiquitin-conjugating enzyme]-L-cysteine + N(6)-ubiquitinyl-[acceptor protein]-L-lysine.</text>
        <dbReference type="EC" id="2.3.2.27"/>
    </reaction>
</comment>
<dbReference type="SMART" id="SM00184">
    <property type="entry name" value="RING"/>
    <property type="match status" value="1"/>
</dbReference>
<dbReference type="CDD" id="cd23116">
    <property type="entry name" value="RING-H2_AIRP1-like"/>
    <property type="match status" value="1"/>
</dbReference>
<proteinExistence type="predicted"/>
<dbReference type="EMBL" id="HG739146">
    <property type="protein sequence ID" value="CDP12046.1"/>
    <property type="molecule type" value="Genomic_DNA"/>
</dbReference>
<dbReference type="STRING" id="49390.A0A068UUE2"/>
<dbReference type="Gramene" id="CDP12046">
    <property type="protein sequence ID" value="CDP12046"/>
    <property type="gene ID" value="GSCOC_T00035413001"/>
</dbReference>
<organism evidence="10 11">
    <name type="scientific">Coffea canephora</name>
    <name type="common">Robusta coffee</name>
    <dbReference type="NCBI Taxonomy" id="49390"/>
    <lineage>
        <taxon>Eukaryota</taxon>
        <taxon>Viridiplantae</taxon>
        <taxon>Streptophyta</taxon>
        <taxon>Embryophyta</taxon>
        <taxon>Tracheophyta</taxon>
        <taxon>Spermatophyta</taxon>
        <taxon>Magnoliopsida</taxon>
        <taxon>eudicotyledons</taxon>
        <taxon>Gunneridae</taxon>
        <taxon>Pentapetalae</taxon>
        <taxon>asterids</taxon>
        <taxon>lamiids</taxon>
        <taxon>Gentianales</taxon>
        <taxon>Rubiaceae</taxon>
        <taxon>Ixoroideae</taxon>
        <taxon>Gardenieae complex</taxon>
        <taxon>Bertiereae - Coffeeae clade</taxon>
        <taxon>Coffeeae</taxon>
        <taxon>Coffea</taxon>
    </lineage>
</organism>
<dbReference type="SUPFAM" id="SSF57850">
    <property type="entry name" value="RING/U-box"/>
    <property type="match status" value="1"/>
</dbReference>
<evidence type="ECO:0000313" key="11">
    <source>
        <dbReference type="Proteomes" id="UP000295252"/>
    </source>
</evidence>
<keyword evidence="4" id="KW-0479">Metal-binding</keyword>
<evidence type="ECO:0000256" key="3">
    <source>
        <dbReference type="ARBA" id="ARBA00022679"/>
    </source>
</evidence>
<dbReference type="PANTHER" id="PTHR46463:SF44">
    <property type="entry name" value="RING_U-BOX SUPERFAMILY PROTEIN"/>
    <property type="match status" value="1"/>
</dbReference>
<dbReference type="Gene3D" id="3.30.40.10">
    <property type="entry name" value="Zinc/RING finger domain, C3HC4 (zinc finger)"/>
    <property type="match status" value="1"/>
</dbReference>
<dbReference type="AlphaFoldDB" id="A0A068UUE2"/>
<keyword evidence="11" id="KW-1185">Reference proteome</keyword>
<evidence type="ECO:0000256" key="2">
    <source>
        <dbReference type="ARBA" id="ARBA00012483"/>
    </source>
</evidence>
<accession>A0A068UUE2</accession>
<evidence type="ECO:0000256" key="4">
    <source>
        <dbReference type="ARBA" id="ARBA00022723"/>
    </source>
</evidence>
<dbReference type="Pfam" id="PF13639">
    <property type="entry name" value="zf-RING_2"/>
    <property type="match status" value="1"/>
</dbReference>
<keyword evidence="7" id="KW-0862">Zinc</keyword>
<dbReference type="PhylomeDB" id="A0A068UUE2"/>
<dbReference type="GO" id="GO:0008270">
    <property type="term" value="F:zinc ion binding"/>
    <property type="evidence" value="ECO:0007669"/>
    <property type="project" value="UniProtKB-KW"/>
</dbReference>
<evidence type="ECO:0000256" key="8">
    <source>
        <dbReference type="PROSITE-ProRule" id="PRU00175"/>
    </source>
</evidence>
<dbReference type="GO" id="GO:0061630">
    <property type="term" value="F:ubiquitin protein ligase activity"/>
    <property type="evidence" value="ECO:0007669"/>
    <property type="project" value="UniProtKB-EC"/>
</dbReference>
<sequence>MGGCCCCCASKAEDLNNAPTFYHYPRAGQEHQTLPPSNGTVSSLSTGLLVDTNLDTSIPETYRAPPAPVPYETYVGHSRSSLADPPSHGDKNETVQLAQKAVEETNSGITQETTVKVVKLDGNATVELTATKDVENDLEQSGELKKPGELIVKSLLEEEEDVCPTCLEEYDSENPKIITKCEHHFHLGCILEWMERSDTCPVCDQVMVFSTGDDA</sequence>
<evidence type="ECO:0000313" key="10">
    <source>
        <dbReference type="EMBL" id="CDP12046.1"/>
    </source>
</evidence>
<keyword evidence="3" id="KW-0808">Transferase</keyword>
<dbReference type="FunCoup" id="A0A068UUE2">
    <property type="interactions" value="538"/>
</dbReference>
<dbReference type="InParanoid" id="A0A068UUE2"/>
<dbReference type="OrthoDB" id="8062037at2759"/>
<name>A0A068UUE2_COFCA</name>
<dbReference type="PANTHER" id="PTHR46463">
    <property type="entry name" value="ZINC FINGER, RING/FYVE/PHD-TYPE"/>
    <property type="match status" value="1"/>
</dbReference>
<dbReference type="PROSITE" id="PS50089">
    <property type="entry name" value="ZF_RING_2"/>
    <property type="match status" value="1"/>
</dbReference>
<protein>
    <recommendedName>
        <fullName evidence="2">RING-type E3 ubiquitin transferase</fullName>
        <ecNumber evidence="2">2.3.2.27</ecNumber>
    </recommendedName>
</protein>
<gene>
    <name evidence="10" type="ORF">GSCOC_T00035413001</name>
</gene>
<dbReference type="InterPro" id="IPR001841">
    <property type="entry name" value="Znf_RING"/>
</dbReference>
<reference evidence="11" key="1">
    <citation type="journal article" date="2014" name="Science">
        <title>The coffee genome provides insight into the convergent evolution of caffeine biosynthesis.</title>
        <authorList>
            <person name="Denoeud F."/>
            <person name="Carretero-Paulet L."/>
            <person name="Dereeper A."/>
            <person name="Droc G."/>
            <person name="Guyot R."/>
            <person name="Pietrella M."/>
            <person name="Zheng C."/>
            <person name="Alberti A."/>
            <person name="Anthony F."/>
            <person name="Aprea G."/>
            <person name="Aury J.M."/>
            <person name="Bento P."/>
            <person name="Bernard M."/>
            <person name="Bocs S."/>
            <person name="Campa C."/>
            <person name="Cenci A."/>
            <person name="Combes M.C."/>
            <person name="Crouzillat D."/>
            <person name="Da Silva C."/>
            <person name="Daddiego L."/>
            <person name="De Bellis F."/>
            <person name="Dussert S."/>
            <person name="Garsmeur O."/>
            <person name="Gayraud T."/>
            <person name="Guignon V."/>
            <person name="Jahn K."/>
            <person name="Jamilloux V."/>
            <person name="Joet T."/>
            <person name="Labadie K."/>
            <person name="Lan T."/>
            <person name="Leclercq J."/>
            <person name="Lepelley M."/>
            <person name="Leroy T."/>
            <person name="Li L.T."/>
            <person name="Librado P."/>
            <person name="Lopez L."/>
            <person name="Munoz A."/>
            <person name="Noel B."/>
            <person name="Pallavicini A."/>
            <person name="Perrotta G."/>
            <person name="Poncet V."/>
            <person name="Pot D."/>
            <person name="Priyono X."/>
            <person name="Rigoreau M."/>
            <person name="Rouard M."/>
            <person name="Rozas J."/>
            <person name="Tranchant-Dubreuil C."/>
            <person name="VanBuren R."/>
            <person name="Zhang Q."/>
            <person name="Andrade A.C."/>
            <person name="Argout X."/>
            <person name="Bertrand B."/>
            <person name="de Kochko A."/>
            <person name="Graziosi G."/>
            <person name="Henry R.J."/>
            <person name="Jayarama X."/>
            <person name="Ming R."/>
            <person name="Nagai C."/>
            <person name="Rounsley S."/>
            <person name="Sankoff D."/>
            <person name="Giuliano G."/>
            <person name="Albert V.A."/>
            <person name="Wincker P."/>
            <person name="Lashermes P."/>
        </authorList>
    </citation>
    <scope>NUCLEOTIDE SEQUENCE [LARGE SCALE GENOMIC DNA]</scope>
    <source>
        <strain evidence="11">cv. DH200-94</strain>
    </source>
</reference>
<evidence type="ECO:0000259" key="9">
    <source>
        <dbReference type="PROSITE" id="PS50089"/>
    </source>
</evidence>
<evidence type="ECO:0000256" key="6">
    <source>
        <dbReference type="ARBA" id="ARBA00022786"/>
    </source>
</evidence>
<feature type="domain" description="RING-type" evidence="9">
    <location>
        <begin position="163"/>
        <end position="204"/>
    </location>
</feature>
<dbReference type="OMA" id="KNTKEDC"/>
<evidence type="ECO:0000256" key="1">
    <source>
        <dbReference type="ARBA" id="ARBA00000900"/>
    </source>
</evidence>
<keyword evidence="5 8" id="KW-0863">Zinc-finger</keyword>
<evidence type="ECO:0000256" key="5">
    <source>
        <dbReference type="ARBA" id="ARBA00022771"/>
    </source>
</evidence>
<dbReference type="FunFam" id="3.30.40.10:FF:000376">
    <property type="entry name" value="Putative E3 ubiquitin-protein ligase RHB1A"/>
    <property type="match status" value="1"/>
</dbReference>
<keyword evidence="6" id="KW-0833">Ubl conjugation pathway</keyword>